<comment type="caution">
    <text evidence="1">The sequence shown here is derived from an EMBL/GenBank/DDBJ whole genome shotgun (WGS) entry which is preliminary data.</text>
</comment>
<reference evidence="1 2" key="1">
    <citation type="journal article" date="2023" name="Science">
        <title>Complex scaffold remodeling in plant triterpene biosynthesis.</title>
        <authorList>
            <person name="De La Pena R."/>
            <person name="Hodgson H."/>
            <person name="Liu J.C."/>
            <person name="Stephenson M.J."/>
            <person name="Martin A.C."/>
            <person name="Owen C."/>
            <person name="Harkess A."/>
            <person name="Leebens-Mack J."/>
            <person name="Jimenez L.E."/>
            <person name="Osbourn A."/>
            <person name="Sattely E.S."/>
        </authorList>
    </citation>
    <scope>NUCLEOTIDE SEQUENCE [LARGE SCALE GENOMIC DNA]</scope>
    <source>
        <strain evidence="2">cv. JPN11</strain>
        <tissue evidence="1">Leaf</tissue>
    </source>
</reference>
<dbReference type="Proteomes" id="UP001164539">
    <property type="component" value="Chromosome 1"/>
</dbReference>
<evidence type="ECO:0000313" key="2">
    <source>
        <dbReference type="Proteomes" id="UP001164539"/>
    </source>
</evidence>
<name>A0ACC1YVT9_MELAZ</name>
<evidence type="ECO:0000313" key="1">
    <source>
        <dbReference type="EMBL" id="KAJ4727279.1"/>
    </source>
</evidence>
<gene>
    <name evidence="1" type="ORF">OWV82_000401</name>
</gene>
<protein>
    <submittedName>
        <fullName evidence="1">Blue copper protein-like</fullName>
    </submittedName>
</protein>
<dbReference type="EMBL" id="CM051394">
    <property type="protein sequence ID" value="KAJ4727279.1"/>
    <property type="molecule type" value="Genomic_DNA"/>
</dbReference>
<sequence length="179" mass="18281">MANMAAALLLLFLAAPAVYAVEYTVGDSTGWTSGYDYTNWLSGKTFTVGDVLVFNYGGNHKVDEVSKSDYDNCASANALKTHNDGNTKINLTAPGTNYFLCPTAGHCVGGMKLAVTVTAAPSTTPGSSPAPSGSETPSAGTPPATTSPPPPSSAASISCNVVYSMMVVFISLVVLAIMG</sequence>
<accession>A0ACC1YVT9</accession>
<proteinExistence type="predicted"/>
<organism evidence="1 2">
    <name type="scientific">Melia azedarach</name>
    <name type="common">Chinaberry tree</name>
    <dbReference type="NCBI Taxonomy" id="155640"/>
    <lineage>
        <taxon>Eukaryota</taxon>
        <taxon>Viridiplantae</taxon>
        <taxon>Streptophyta</taxon>
        <taxon>Embryophyta</taxon>
        <taxon>Tracheophyta</taxon>
        <taxon>Spermatophyta</taxon>
        <taxon>Magnoliopsida</taxon>
        <taxon>eudicotyledons</taxon>
        <taxon>Gunneridae</taxon>
        <taxon>Pentapetalae</taxon>
        <taxon>rosids</taxon>
        <taxon>malvids</taxon>
        <taxon>Sapindales</taxon>
        <taxon>Meliaceae</taxon>
        <taxon>Melia</taxon>
    </lineage>
</organism>
<keyword evidence="2" id="KW-1185">Reference proteome</keyword>